<dbReference type="InterPro" id="IPR036412">
    <property type="entry name" value="HAD-like_sf"/>
</dbReference>
<dbReference type="GO" id="GO:0006281">
    <property type="term" value="P:DNA repair"/>
    <property type="evidence" value="ECO:0007669"/>
    <property type="project" value="TreeGrafter"/>
</dbReference>
<dbReference type="InterPro" id="IPR050155">
    <property type="entry name" value="HAD-like_hydrolase_sf"/>
</dbReference>
<protein>
    <submittedName>
        <fullName evidence="3">HAD family hydrolase</fullName>
    </submittedName>
</protein>
<dbReference type="SFLD" id="SFLDS00003">
    <property type="entry name" value="Haloacid_Dehalogenase"/>
    <property type="match status" value="1"/>
</dbReference>
<dbReference type="InterPro" id="IPR023198">
    <property type="entry name" value="PGP-like_dom2"/>
</dbReference>
<organism evidence="3 4">
    <name type="scientific">Thiopseudomonas alkaliphila</name>
    <dbReference type="NCBI Taxonomy" id="1697053"/>
    <lineage>
        <taxon>Bacteria</taxon>
        <taxon>Pseudomonadati</taxon>
        <taxon>Pseudomonadota</taxon>
        <taxon>Gammaproteobacteria</taxon>
        <taxon>Pseudomonadales</taxon>
        <taxon>Pseudomonadaceae</taxon>
        <taxon>Thiopseudomonas</taxon>
    </lineage>
</organism>
<gene>
    <name evidence="3" type="ORF">AKN88_09310</name>
</gene>
<dbReference type="PANTHER" id="PTHR43434">
    <property type="entry name" value="PHOSPHOGLYCOLATE PHOSPHATASE"/>
    <property type="match status" value="1"/>
</dbReference>
<dbReference type="Proteomes" id="UP000063953">
    <property type="component" value="Chromosome"/>
</dbReference>
<dbReference type="Gene3D" id="3.40.50.1000">
    <property type="entry name" value="HAD superfamily/HAD-like"/>
    <property type="match status" value="1"/>
</dbReference>
<dbReference type="GO" id="GO:0005829">
    <property type="term" value="C:cytosol"/>
    <property type="evidence" value="ECO:0007669"/>
    <property type="project" value="TreeGrafter"/>
</dbReference>
<keyword evidence="2" id="KW-0479">Metal-binding</keyword>
<name>A0A0K1XFU3_9GAMM</name>
<dbReference type="NCBIfam" id="TIGR01549">
    <property type="entry name" value="HAD-SF-IA-v1"/>
    <property type="match status" value="1"/>
</dbReference>
<dbReference type="SUPFAM" id="SSF56784">
    <property type="entry name" value="HAD-like"/>
    <property type="match status" value="1"/>
</dbReference>
<evidence type="ECO:0000313" key="3">
    <source>
        <dbReference type="EMBL" id="AKX60104.1"/>
    </source>
</evidence>
<dbReference type="PATRIC" id="fig|1698449.3.peg.1873"/>
<dbReference type="PANTHER" id="PTHR43434:SF24">
    <property type="entry name" value="HYDROLASE-RELATED"/>
    <property type="match status" value="1"/>
</dbReference>
<sequence>MQQTKYPLLIFDWDGTLVDSIDRIVQSVRHAAERNHMVQREEYAIRGIIGLSLADAFAVLYPAQATDSVLRQQFIEDYSQHYIAQESTPSAFYPHVREQLERFKEQGYQLAVATGKSRRGLDRVLIGHKLQQFFDITRCADETQGKPHPQMLHEILAYCGKTPAQAVMVGDSPFDLQMAHNAQIDSVAVSYGAQRLEVLLQEQPLHSIDCFSTLAPWLAEQSSFHL</sequence>
<dbReference type="EMBL" id="CP012365">
    <property type="protein sequence ID" value="AKX60104.1"/>
    <property type="molecule type" value="Genomic_DNA"/>
</dbReference>
<evidence type="ECO:0000256" key="2">
    <source>
        <dbReference type="ARBA" id="ARBA00022723"/>
    </source>
</evidence>
<keyword evidence="3" id="KW-0378">Hydrolase</keyword>
<dbReference type="AlphaFoldDB" id="A0A0K1XFU3"/>
<dbReference type="RefSeq" id="WP_053101404.1">
    <property type="nucleotide sequence ID" value="NZ_CP012365.1"/>
</dbReference>
<proteinExistence type="predicted"/>
<dbReference type="SFLD" id="SFLDG01135">
    <property type="entry name" value="C1.5.6:_HAD__Beta-PGM__Phospha"/>
    <property type="match status" value="1"/>
</dbReference>
<reference evidence="3 4" key="1">
    <citation type="journal article" date="2015" name="Genome Announc.">
        <title>Genome Sequences of Oblitimonas alkaliphila gen. nov. sp. nov. (Proposed), a Novel Bacterium of the Pseudomonadaceae Family.</title>
        <authorList>
            <person name="Lauer A.C."/>
            <person name="Nicholson A.C."/>
            <person name="Humrighouse B.W."/>
            <person name="Emery B."/>
            <person name="Drobish A."/>
            <person name="Juieng P."/>
            <person name="Loparev V."/>
            <person name="McQuiston J.R."/>
        </authorList>
    </citation>
    <scope>NUCLEOTIDE SEQUENCE [LARGE SCALE GENOMIC DNA]</scope>
    <source>
        <strain evidence="3 4">E5571</strain>
    </source>
</reference>
<dbReference type="InterPro" id="IPR023214">
    <property type="entry name" value="HAD_sf"/>
</dbReference>
<dbReference type="STRING" id="1697053.AKN87_11830"/>
<dbReference type="Gene3D" id="1.10.150.240">
    <property type="entry name" value="Putative phosphatase, domain 2"/>
    <property type="match status" value="1"/>
</dbReference>
<dbReference type="SFLD" id="SFLDG01129">
    <property type="entry name" value="C1.5:_HAD__Beta-PGM__Phosphata"/>
    <property type="match status" value="1"/>
</dbReference>
<dbReference type="GO" id="GO:0046872">
    <property type="term" value="F:metal ion binding"/>
    <property type="evidence" value="ECO:0007669"/>
    <property type="project" value="UniProtKB-KW"/>
</dbReference>
<dbReference type="GO" id="GO:0008967">
    <property type="term" value="F:phosphoglycolate phosphatase activity"/>
    <property type="evidence" value="ECO:0007669"/>
    <property type="project" value="TreeGrafter"/>
</dbReference>
<evidence type="ECO:0000256" key="1">
    <source>
        <dbReference type="ARBA" id="ARBA00001946"/>
    </source>
</evidence>
<evidence type="ECO:0000313" key="4">
    <source>
        <dbReference type="Proteomes" id="UP000063953"/>
    </source>
</evidence>
<dbReference type="InterPro" id="IPR041492">
    <property type="entry name" value="HAD_2"/>
</dbReference>
<comment type="cofactor">
    <cofactor evidence="1">
        <name>Mg(2+)</name>
        <dbReference type="ChEBI" id="CHEBI:18420"/>
    </cofactor>
</comment>
<accession>A0A0K1XFU3</accession>
<dbReference type="InterPro" id="IPR006439">
    <property type="entry name" value="HAD-SF_hydro_IA"/>
</dbReference>
<keyword evidence="4" id="KW-1185">Reference proteome</keyword>
<dbReference type="Pfam" id="PF13419">
    <property type="entry name" value="HAD_2"/>
    <property type="match status" value="1"/>
</dbReference>